<dbReference type="SUPFAM" id="SSF50978">
    <property type="entry name" value="WD40 repeat-like"/>
    <property type="match status" value="1"/>
</dbReference>
<dbReference type="Gene3D" id="2.130.10.10">
    <property type="entry name" value="YVTN repeat-like/Quinoprotein amine dehydrogenase"/>
    <property type="match status" value="1"/>
</dbReference>
<dbReference type="EMBL" id="JAVYJV010000066">
    <property type="protein sequence ID" value="KAK4336995.1"/>
    <property type="molecule type" value="Genomic_DNA"/>
</dbReference>
<keyword evidence="1" id="KW-0812">Transmembrane</keyword>
<dbReference type="SMART" id="SM00320">
    <property type="entry name" value="WD40"/>
    <property type="match status" value="1"/>
</dbReference>
<keyword evidence="1" id="KW-1133">Transmembrane helix</keyword>
<protein>
    <submittedName>
        <fullName evidence="2">Uncharacterized protein</fullName>
    </submittedName>
</protein>
<proteinExistence type="predicted"/>
<evidence type="ECO:0000313" key="2">
    <source>
        <dbReference type="EMBL" id="KAK4336995.1"/>
    </source>
</evidence>
<dbReference type="AlphaFoldDB" id="A0AAE1QNT1"/>
<gene>
    <name evidence="2" type="ORF">RND71_044226</name>
</gene>
<dbReference type="InterPro" id="IPR036322">
    <property type="entry name" value="WD40_repeat_dom_sf"/>
</dbReference>
<dbReference type="InterPro" id="IPR015943">
    <property type="entry name" value="WD40/YVTN_repeat-like_dom_sf"/>
</dbReference>
<reference evidence="2" key="1">
    <citation type="submission" date="2023-12" db="EMBL/GenBank/DDBJ databases">
        <title>Genome assembly of Anisodus tanguticus.</title>
        <authorList>
            <person name="Wang Y.-J."/>
        </authorList>
    </citation>
    <scope>NUCLEOTIDE SEQUENCE</scope>
    <source>
        <strain evidence="2">KB-2021</strain>
        <tissue evidence="2">Leaf</tissue>
    </source>
</reference>
<comment type="caution">
    <text evidence="2">The sequence shown here is derived from an EMBL/GenBank/DDBJ whole genome shotgun (WGS) entry which is preliminary data.</text>
</comment>
<feature type="transmembrane region" description="Helical" evidence="1">
    <location>
        <begin position="6"/>
        <end position="27"/>
    </location>
</feature>
<evidence type="ECO:0000256" key="1">
    <source>
        <dbReference type="SAM" id="Phobius"/>
    </source>
</evidence>
<dbReference type="Proteomes" id="UP001291623">
    <property type="component" value="Unassembled WGS sequence"/>
</dbReference>
<accession>A0AAE1QNT1</accession>
<keyword evidence="1" id="KW-0472">Membrane</keyword>
<sequence>MAQMLYLKSLVFSIYFDIHLLIFEALYNMQEFIKKIIFDIVDLSKHRNIKMFTGHSNDVLDANCSKDSSFICSASEDKNVFMINIETILND</sequence>
<name>A0AAE1QNT1_9SOLA</name>
<evidence type="ECO:0000313" key="3">
    <source>
        <dbReference type="Proteomes" id="UP001291623"/>
    </source>
</evidence>
<organism evidence="2 3">
    <name type="scientific">Anisodus tanguticus</name>
    <dbReference type="NCBI Taxonomy" id="243964"/>
    <lineage>
        <taxon>Eukaryota</taxon>
        <taxon>Viridiplantae</taxon>
        <taxon>Streptophyta</taxon>
        <taxon>Embryophyta</taxon>
        <taxon>Tracheophyta</taxon>
        <taxon>Spermatophyta</taxon>
        <taxon>Magnoliopsida</taxon>
        <taxon>eudicotyledons</taxon>
        <taxon>Gunneridae</taxon>
        <taxon>Pentapetalae</taxon>
        <taxon>asterids</taxon>
        <taxon>lamiids</taxon>
        <taxon>Solanales</taxon>
        <taxon>Solanaceae</taxon>
        <taxon>Solanoideae</taxon>
        <taxon>Hyoscyameae</taxon>
        <taxon>Anisodus</taxon>
    </lineage>
</organism>
<dbReference type="InterPro" id="IPR001680">
    <property type="entry name" value="WD40_rpt"/>
</dbReference>
<keyword evidence="3" id="KW-1185">Reference proteome</keyword>